<dbReference type="InterPro" id="IPR001374">
    <property type="entry name" value="R3H_dom"/>
</dbReference>
<evidence type="ECO:0000256" key="5">
    <source>
        <dbReference type="ARBA" id="ARBA00022771"/>
    </source>
</evidence>
<evidence type="ECO:0000256" key="6">
    <source>
        <dbReference type="ARBA" id="ARBA00022833"/>
    </source>
</evidence>
<gene>
    <name evidence="12" type="primary">FAP1_2</name>
    <name evidence="12" type="ORF">Q9L58_008897</name>
</gene>
<keyword evidence="13" id="KW-1185">Reference proteome</keyword>
<dbReference type="EMBL" id="JBBBZM010000180">
    <property type="protein sequence ID" value="KAL0632225.1"/>
    <property type="molecule type" value="Genomic_DNA"/>
</dbReference>
<dbReference type="Pfam" id="PF01424">
    <property type="entry name" value="R3H"/>
    <property type="match status" value="1"/>
</dbReference>
<comment type="similarity">
    <text evidence="2">Belongs to the NFX1 family.</text>
</comment>
<keyword evidence="6" id="KW-0862">Zinc</keyword>
<dbReference type="Proteomes" id="UP001447188">
    <property type="component" value="Unassembled WGS sequence"/>
</dbReference>
<dbReference type="PANTHER" id="PTHR12360:SF12">
    <property type="entry name" value="TRANSCRIPTIONAL REPRESSOR NF-X1"/>
    <property type="match status" value="1"/>
</dbReference>
<dbReference type="SUPFAM" id="SSF82708">
    <property type="entry name" value="R3H domain"/>
    <property type="match status" value="1"/>
</dbReference>
<dbReference type="CDD" id="cd06006">
    <property type="entry name" value="R3H_unknown_2"/>
    <property type="match status" value="1"/>
</dbReference>
<keyword evidence="9" id="KW-0539">Nucleus</keyword>
<evidence type="ECO:0000313" key="12">
    <source>
        <dbReference type="EMBL" id="KAL0632225.1"/>
    </source>
</evidence>
<dbReference type="Gene3D" id="3.30.1370.50">
    <property type="entry name" value="R3H-like domain"/>
    <property type="match status" value="1"/>
</dbReference>
<feature type="compositionally biased region" description="Acidic residues" evidence="10">
    <location>
        <begin position="453"/>
        <end position="466"/>
    </location>
</feature>
<dbReference type="InterPro" id="IPR036867">
    <property type="entry name" value="R3H_dom_sf"/>
</dbReference>
<dbReference type="PROSITE" id="PS51061">
    <property type="entry name" value="R3H"/>
    <property type="match status" value="1"/>
</dbReference>
<evidence type="ECO:0000256" key="2">
    <source>
        <dbReference type="ARBA" id="ARBA00007269"/>
    </source>
</evidence>
<keyword evidence="3" id="KW-0479">Metal-binding</keyword>
<dbReference type="InterPro" id="IPR034078">
    <property type="entry name" value="NFX1_fam"/>
</dbReference>
<evidence type="ECO:0000256" key="7">
    <source>
        <dbReference type="ARBA" id="ARBA00023015"/>
    </source>
</evidence>
<dbReference type="SMART" id="SM00393">
    <property type="entry name" value="R3H"/>
    <property type="match status" value="1"/>
</dbReference>
<dbReference type="SMART" id="SM00438">
    <property type="entry name" value="ZnF_NFX"/>
    <property type="match status" value="3"/>
</dbReference>
<dbReference type="PANTHER" id="PTHR12360">
    <property type="entry name" value="NUCLEAR TRANSCRIPTION FACTOR, X-BOX BINDING 1 NFX1"/>
    <property type="match status" value="1"/>
</dbReference>
<protein>
    <submittedName>
        <fullName evidence="12">FKBP12-associated protein</fullName>
    </submittedName>
</protein>
<reference evidence="12 13" key="1">
    <citation type="submission" date="2024-02" db="EMBL/GenBank/DDBJ databases">
        <title>Discinaceae phylogenomics.</title>
        <authorList>
            <person name="Dirks A.C."/>
            <person name="James T.Y."/>
        </authorList>
    </citation>
    <scope>NUCLEOTIDE SEQUENCE [LARGE SCALE GENOMIC DNA]</scope>
    <source>
        <strain evidence="12 13">ACD0624</strain>
    </source>
</reference>
<evidence type="ECO:0000256" key="9">
    <source>
        <dbReference type="ARBA" id="ARBA00023242"/>
    </source>
</evidence>
<feature type="compositionally biased region" description="Basic and acidic residues" evidence="10">
    <location>
        <begin position="434"/>
        <end position="452"/>
    </location>
</feature>
<dbReference type="InterPro" id="IPR000967">
    <property type="entry name" value="Znf_NFX1"/>
</dbReference>
<feature type="region of interest" description="Disordered" evidence="10">
    <location>
        <begin position="423"/>
        <end position="473"/>
    </location>
</feature>
<name>A0ABR3G8H4_9PEZI</name>
<evidence type="ECO:0000259" key="11">
    <source>
        <dbReference type="PROSITE" id="PS51061"/>
    </source>
</evidence>
<keyword evidence="7" id="KW-0805">Transcription regulation</keyword>
<organism evidence="12 13">
    <name type="scientific">Discina gigas</name>
    <dbReference type="NCBI Taxonomy" id="1032678"/>
    <lineage>
        <taxon>Eukaryota</taxon>
        <taxon>Fungi</taxon>
        <taxon>Dikarya</taxon>
        <taxon>Ascomycota</taxon>
        <taxon>Pezizomycotina</taxon>
        <taxon>Pezizomycetes</taxon>
        <taxon>Pezizales</taxon>
        <taxon>Discinaceae</taxon>
        <taxon>Discina</taxon>
    </lineage>
</organism>
<sequence length="473" mass="52143">MRFPCAREKDCNHPVVPHPCHPDEESCPKCPYLTEKTCLCGKKSVKSVPCWRDLVSCGTGCGKKLSCGSHVCHKICHKGGQCDEPCKQQCGKPKPMCTHSCLEACHAPFQCSEDKPCPAKVQLTCACGGLKSEIKCGASKTNPSGNKKELKCTDACRNRRMALAFELDPEREAAPPYSDEAIYFYMKDKKFATTIEAKFRTFADSQTSKRLAFQPMRSPQRAFLHILAADFGFESESQDPEPYRSVIIFKGSNFNAVPRKTIADYLAAKPSAPPTAMPVSIQQLRKPRKDAHNAIVLKGIRVGLLSADLEKELELVLKDSQLRFNMQWTGDEEVVLEPKTSSLATEQIELELTELSPKLKRLVAQKGLAESADLCSVDRNGQILGRQGSQWSMVASSKGAPATKLVQTGFNMKNGFSIFGGDGAAGPSNQRSTENLKKKLLDKKKEKEREKEEVVEDWEMAADDEITGSPVSS</sequence>
<evidence type="ECO:0000256" key="10">
    <source>
        <dbReference type="SAM" id="MobiDB-lite"/>
    </source>
</evidence>
<evidence type="ECO:0000313" key="13">
    <source>
        <dbReference type="Proteomes" id="UP001447188"/>
    </source>
</evidence>
<keyword evidence="5" id="KW-0863">Zinc-finger</keyword>
<evidence type="ECO:0000256" key="3">
    <source>
        <dbReference type="ARBA" id="ARBA00022723"/>
    </source>
</evidence>
<evidence type="ECO:0000256" key="4">
    <source>
        <dbReference type="ARBA" id="ARBA00022737"/>
    </source>
</evidence>
<proteinExistence type="inferred from homology"/>
<dbReference type="InterPro" id="IPR034077">
    <property type="entry name" value="R3H_FAP1"/>
</dbReference>
<accession>A0ABR3G8H4</accession>
<evidence type="ECO:0000256" key="1">
    <source>
        <dbReference type="ARBA" id="ARBA00004123"/>
    </source>
</evidence>
<comment type="caution">
    <text evidence="12">The sequence shown here is derived from an EMBL/GenBank/DDBJ whole genome shotgun (WGS) entry which is preliminary data.</text>
</comment>
<feature type="domain" description="R3H" evidence="11">
    <location>
        <begin position="189"/>
        <end position="252"/>
    </location>
</feature>
<evidence type="ECO:0000256" key="8">
    <source>
        <dbReference type="ARBA" id="ARBA00023163"/>
    </source>
</evidence>
<comment type="subcellular location">
    <subcellularLocation>
        <location evidence="1">Nucleus</location>
    </subcellularLocation>
</comment>
<keyword evidence="4" id="KW-0677">Repeat</keyword>
<keyword evidence="8" id="KW-0804">Transcription</keyword>
<dbReference type="CDD" id="cd06008">
    <property type="entry name" value="NF-X1-zinc-finger"/>
    <property type="match status" value="2"/>
</dbReference>